<evidence type="ECO:0000256" key="1">
    <source>
        <dbReference type="ARBA" id="ARBA00007664"/>
    </source>
</evidence>
<dbReference type="Pfam" id="PF00089">
    <property type="entry name" value="Trypsin"/>
    <property type="match status" value="1"/>
</dbReference>
<dbReference type="CDD" id="cd00190">
    <property type="entry name" value="Tryp_SPc"/>
    <property type="match status" value="1"/>
</dbReference>
<dbReference type="SMART" id="SM00020">
    <property type="entry name" value="Tryp_SPc"/>
    <property type="match status" value="1"/>
</dbReference>
<evidence type="ECO:0000313" key="7">
    <source>
        <dbReference type="Proteomes" id="UP001240984"/>
    </source>
</evidence>
<sequence>MRHTVSRVLAAAAMTAAALLIGPTAMAPASASGGNPQPLIVGGRPATQVYRGVGSLQVQRGVDASFHTCGVTLWTPWHAITTAHCVTTTDGLPKDPSRYKIQWNAIDRLAGKPVTGVTKIVPHEDWDWFQPGGNLHADLAVLWLANPVYSVPSVLPPIARSQPPTAGQRARIVGWGYTASPPPDITAPRYMSEADLRIVDPAECAAADIDAGEICVADPARPGVAACNGDSGGPAMTRSTISKSIWHLIGTTSRETTVGCTGPVVYTSAVYYRPWINDTITGQHTDVHRSTPTSPAGLPSYR</sequence>
<dbReference type="InterPro" id="IPR001314">
    <property type="entry name" value="Peptidase_S1A"/>
</dbReference>
<accession>A0ABT9MM57</accession>
<dbReference type="EMBL" id="JAUSRA010000001">
    <property type="protein sequence ID" value="MDP9792507.1"/>
    <property type="molecule type" value="Genomic_DNA"/>
</dbReference>
<dbReference type="InterPro" id="IPR050430">
    <property type="entry name" value="Peptidase_S1"/>
</dbReference>
<keyword evidence="7" id="KW-1185">Reference proteome</keyword>
<comment type="similarity">
    <text evidence="1">Belongs to the peptidase S1 family.</text>
</comment>
<dbReference type="PRINTS" id="PR00722">
    <property type="entry name" value="CHYMOTRYPSIN"/>
</dbReference>
<evidence type="ECO:0000256" key="4">
    <source>
        <dbReference type="SAM" id="SignalP"/>
    </source>
</evidence>
<dbReference type="PANTHER" id="PTHR24276:SF96">
    <property type="entry name" value="PEPTIDASE S1 DOMAIN-CONTAINING PROTEIN"/>
    <property type="match status" value="1"/>
</dbReference>
<dbReference type="InterPro" id="IPR009003">
    <property type="entry name" value="Peptidase_S1_PA"/>
</dbReference>
<dbReference type="PANTHER" id="PTHR24276">
    <property type="entry name" value="POLYSERASE-RELATED"/>
    <property type="match status" value="1"/>
</dbReference>
<organism evidence="6 7">
    <name type="scientific">Catenuloplanes nepalensis</name>
    <dbReference type="NCBI Taxonomy" id="587533"/>
    <lineage>
        <taxon>Bacteria</taxon>
        <taxon>Bacillati</taxon>
        <taxon>Actinomycetota</taxon>
        <taxon>Actinomycetes</taxon>
        <taxon>Micromonosporales</taxon>
        <taxon>Micromonosporaceae</taxon>
        <taxon>Catenuloplanes</taxon>
    </lineage>
</organism>
<reference evidence="6 7" key="1">
    <citation type="submission" date="2023-07" db="EMBL/GenBank/DDBJ databases">
        <title>Sequencing the genomes of 1000 actinobacteria strains.</title>
        <authorList>
            <person name="Klenk H.-P."/>
        </authorList>
    </citation>
    <scope>NUCLEOTIDE SEQUENCE [LARGE SCALE GENOMIC DNA]</scope>
    <source>
        <strain evidence="6 7">DSM 44710</strain>
    </source>
</reference>
<feature type="chain" id="PRO_5047296541" evidence="4">
    <location>
        <begin position="28"/>
        <end position="302"/>
    </location>
</feature>
<keyword evidence="2" id="KW-1015">Disulfide bond</keyword>
<dbReference type="InterPro" id="IPR043504">
    <property type="entry name" value="Peptidase_S1_PA_chymotrypsin"/>
</dbReference>
<feature type="compositionally biased region" description="Polar residues" evidence="3">
    <location>
        <begin position="283"/>
        <end position="294"/>
    </location>
</feature>
<feature type="signal peptide" evidence="4">
    <location>
        <begin position="1"/>
        <end position="27"/>
    </location>
</feature>
<comment type="caution">
    <text evidence="6">The sequence shown here is derived from an EMBL/GenBank/DDBJ whole genome shotgun (WGS) entry which is preliminary data.</text>
</comment>
<protein>
    <submittedName>
        <fullName evidence="6">Secreted trypsin-like serine protease</fullName>
    </submittedName>
</protein>
<evidence type="ECO:0000256" key="2">
    <source>
        <dbReference type="ARBA" id="ARBA00023157"/>
    </source>
</evidence>
<feature type="region of interest" description="Disordered" evidence="3">
    <location>
        <begin position="283"/>
        <end position="302"/>
    </location>
</feature>
<dbReference type="Proteomes" id="UP001240984">
    <property type="component" value="Unassembled WGS sequence"/>
</dbReference>
<dbReference type="RefSeq" id="WP_306827382.1">
    <property type="nucleotide sequence ID" value="NZ_JAUSRA010000001.1"/>
</dbReference>
<evidence type="ECO:0000259" key="5">
    <source>
        <dbReference type="PROSITE" id="PS50240"/>
    </source>
</evidence>
<keyword evidence="4" id="KW-0732">Signal</keyword>
<dbReference type="PROSITE" id="PS50240">
    <property type="entry name" value="TRYPSIN_DOM"/>
    <property type="match status" value="1"/>
</dbReference>
<dbReference type="SUPFAM" id="SSF50494">
    <property type="entry name" value="Trypsin-like serine proteases"/>
    <property type="match status" value="1"/>
</dbReference>
<dbReference type="InterPro" id="IPR001254">
    <property type="entry name" value="Trypsin_dom"/>
</dbReference>
<gene>
    <name evidence="6" type="ORF">J2S43_001019</name>
</gene>
<evidence type="ECO:0000313" key="6">
    <source>
        <dbReference type="EMBL" id="MDP9792507.1"/>
    </source>
</evidence>
<proteinExistence type="inferred from homology"/>
<name>A0ABT9MM57_9ACTN</name>
<evidence type="ECO:0000256" key="3">
    <source>
        <dbReference type="SAM" id="MobiDB-lite"/>
    </source>
</evidence>
<dbReference type="Gene3D" id="2.40.10.10">
    <property type="entry name" value="Trypsin-like serine proteases"/>
    <property type="match status" value="1"/>
</dbReference>
<feature type="domain" description="Peptidase S1" evidence="5">
    <location>
        <begin position="40"/>
        <end position="281"/>
    </location>
</feature>